<feature type="signal peptide" evidence="1">
    <location>
        <begin position="1"/>
        <end position="20"/>
    </location>
</feature>
<accession>A0A839UNX4</accession>
<evidence type="ECO:0000313" key="3">
    <source>
        <dbReference type="Proteomes" id="UP000559987"/>
    </source>
</evidence>
<dbReference type="RefSeq" id="WP_183907506.1">
    <property type="nucleotide sequence ID" value="NZ_JACHXZ010000001.1"/>
</dbReference>
<evidence type="ECO:0000256" key="1">
    <source>
        <dbReference type="SAM" id="SignalP"/>
    </source>
</evidence>
<keyword evidence="1" id="KW-0732">Signal</keyword>
<evidence type="ECO:0000313" key="2">
    <source>
        <dbReference type="EMBL" id="MBB3167085.1"/>
    </source>
</evidence>
<dbReference type="Proteomes" id="UP000559987">
    <property type="component" value="Unassembled WGS sequence"/>
</dbReference>
<dbReference type="EMBL" id="JACHXZ010000001">
    <property type="protein sequence ID" value="MBB3167085.1"/>
    <property type="molecule type" value="Genomic_DNA"/>
</dbReference>
<feature type="chain" id="PRO_5032383023" description="Lipoprotein" evidence="1">
    <location>
        <begin position="21"/>
        <end position="175"/>
    </location>
</feature>
<sequence length="175" mass="19012">MINRIILVALISMIISSCGASNSHKKVLKSDNIPAKSTMPALSLETVDFSGDLDVRKVKVECSMLEKLSTSILDSATKYNANIISHDDPSASSPKEYTLKVTYVNVIPHRWTFMAIRPSSSATVAAEILKGGKVIKFTKKVIGSGVAFGACDRLEKIAITGGRYIAKWSSQQVYE</sequence>
<evidence type="ECO:0008006" key="4">
    <source>
        <dbReference type="Google" id="ProtNLM"/>
    </source>
</evidence>
<keyword evidence="3" id="KW-1185">Reference proteome</keyword>
<proteinExistence type="predicted"/>
<protein>
    <recommendedName>
        <fullName evidence="4">Lipoprotein</fullName>
    </recommendedName>
</protein>
<dbReference type="AlphaFoldDB" id="A0A839UNX4"/>
<comment type="caution">
    <text evidence="2">The sequence shown here is derived from an EMBL/GenBank/DDBJ whole genome shotgun (WGS) entry which is preliminary data.</text>
</comment>
<name>A0A839UNX4_9GAMM</name>
<organism evidence="2 3">
    <name type="scientific">Simiduia aestuariiviva</name>
    <dbReference type="NCBI Taxonomy" id="1510459"/>
    <lineage>
        <taxon>Bacteria</taxon>
        <taxon>Pseudomonadati</taxon>
        <taxon>Pseudomonadota</taxon>
        <taxon>Gammaproteobacteria</taxon>
        <taxon>Cellvibrionales</taxon>
        <taxon>Cellvibrionaceae</taxon>
        <taxon>Simiduia</taxon>
    </lineage>
</organism>
<dbReference type="PROSITE" id="PS51257">
    <property type="entry name" value="PROKAR_LIPOPROTEIN"/>
    <property type="match status" value="1"/>
</dbReference>
<reference evidence="2 3" key="1">
    <citation type="submission" date="2020-08" db="EMBL/GenBank/DDBJ databases">
        <title>Genomic Encyclopedia of Type Strains, Phase III (KMG-III): the genomes of soil and plant-associated and newly described type strains.</title>
        <authorList>
            <person name="Whitman W."/>
        </authorList>
    </citation>
    <scope>NUCLEOTIDE SEQUENCE [LARGE SCALE GENOMIC DNA]</scope>
    <source>
        <strain evidence="2 3">CECT 8571</strain>
    </source>
</reference>
<gene>
    <name evidence="2" type="ORF">FHS30_000261</name>
</gene>